<evidence type="ECO:0000256" key="2">
    <source>
        <dbReference type="ARBA" id="ARBA00009009"/>
    </source>
</evidence>
<dbReference type="AlphaFoldDB" id="A0A373F8W2"/>
<evidence type="ECO:0000256" key="1">
    <source>
        <dbReference type="ARBA" id="ARBA00001526"/>
    </source>
</evidence>
<keyword evidence="9" id="KW-1185">Reference proteome</keyword>
<dbReference type="PANTHER" id="PTHR35333">
    <property type="entry name" value="BETA-LACTAMASE"/>
    <property type="match status" value="1"/>
</dbReference>
<evidence type="ECO:0000256" key="5">
    <source>
        <dbReference type="ARBA" id="ARBA00023251"/>
    </source>
</evidence>
<feature type="domain" description="Beta-lactamase class A catalytic" evidence="7">
    <location>
        <begin position="54"/>
        <end position="270"/>
    </location>
</feature>
<dbReference type="GO" id="GO:0030655">
    <property type="term" value="P:beta-lactam antibiotic catabolic process"/>
    <property type="evidence" value="ECO:0007669"/>
    <property type="project" value="InterPro"/>
</dbReference>
<dbReference type="InterPro" id="IPR012338">
    <property type="entry name" value="Beta-lactam/transpept-like"/>
</dbReference>
<evidence type="ECO:0000259" key="7">
    <source>
        <dbReference type="Pfam" id="PF13354"/>
    </source>
</evidence>
<evidence type="ECO:0000256" key="4">
    <source>
        <dbReference type="ARBA" id="ARBA00022801"/>
    </source>
</evidence>
<protein>
    <recommendedName>
        <fullName evidence="3 6">Beta-lactamase</fullName>
        <ecNumber evidence="3 6">3.5.2.6</ecNumber>
    </recommendedName>
</protein>
<accession>A0A373F8W2</accession>
<dbReference type="OrthoDB" id="9784149at2"/>
<dbReference type="NCBIfam" id="NF033103">
    <property type="entry name" value="bla_class_A"/>
    <property type="match status" value="1"/>
</dbReference>
<evidence type="ECO:0000256" key="6">
    <source>
        <dbReference type="RuleBase" id="RU361140"/>
    </source>
</evidence>
<sequence>MQRRDLLTTGLMLGSLSLMGCAASGPDRRQQAATQALQTKELAQLEVQSGGRLGLHMLDTATGLEAGWRSQERFALCSTFKTLLAAQVLQAAQMGQLQLQRSYHYESAEVVPWSPITEKHVGAGAGMTLQQLCEAAVVVSDNTAANLLLKATGGPALLTNWLQTLGDSVTRLDRNEPELNTAIAGDERDTTTPAAMLRTLQKILLGNVLSEPHRALLQQWLVASRTGDKRLRAGMPADWKAGGKTGSGDNATANDTLIVWPKPGTAPLLVTAYFTGSKLDATGRDAVLAKAGEVVSRWYQQL</sequence>
<evidence type="ECO:0000313" key="9">
    <source>
        <dbReference type="Proteomes" id="UP000261948"/>
    </source>
</evidence>
<keyword evidence="4 6" id="KW-0378">Hydrolase</keyword>
<comment type="caution">
    <text evidence="8">The sequence shown here is derived from an EMBL/GenBank/DDBJ whole genome shotgun (WGS) entry which is preliminary data.</text>
</comment>
<dbReference type="GO" id="GO:0046677">
    <property type="term" value="P:response to antibiotic"/>
    <property type="evidence" value="ECO:0007669"/>
    <property type="project" value="UniProtKB-UniRule"/>
</dbReference>
<comment type="catalytic activity">
    <reaction evidence="1 6">
        <text>a beta-lactam + H2O = a substituted beta-amino acid</text>
        <dbReference type="Rhea" id="RHEA:20401"/>
        <dbReference type="ChEBI" id="CHEBI:15377"/>
        <dbReference type="ChEBI" id="CHEBI:35627"/>
        <dbReference type="ChEBI" id="CHEBI:140347"/>
        <dbReference type="EC" id="3.5.2.6"/>
    </reaction>
</comment>
<evidence type="ECO:0000313" key="8">
    <source>
        <dbReference type="EMBL" id="RGE40596.1"/>
    </source>
</evidence>
<dbReference type="EC" id="3.5.2.6" evidence="3 6"/>
<proteinExistence type="inferred from homology"/>
<dbReference type="InterPro" id="IPR045155">
    <property type="entry name" value="Beta-lactam_cat"/>
</dbReference>
<comment type="similarity">
    <text evidence="2 6">Belongs to the class-A beta-lactamase family.</text>
</comment>
<dbReference type="PROSITE" id="PS51257">
    <property type="entry name" value="PROKAR_LIPOPROTEIN"/>
    <property type="match status" value="1"/>
</dbReference>
<keyword evidence="5 6" id="KW-0046">Antibiotic resistance</keyword>
<dbReference type="PANTHER" id="PTHR35333:SF3">
    <property type="entry name" value="BETA-LACTAMASE-TYPE TRANSPEPTIDASE FOLD CONTAINING PROTEIN"/>
    <property type="match status" value="1"/>
</dbReference>
<dbReference type="SUPFAM" id="SSF56601">
    <property type="entry name" value="beta-lactamase/transpeptidase-like"/>
    <property type="match status" value="1"/>
</dbReference>
<dbReference type="Proteomes" id="UP000261948">
    <property type="component" value="Unassembled WGS sequence"/>
</dbReference>
<dbReference type="PROSITE" id="PS00146">
    <property type="entry name" value="BETA_LACTAMASE_A"/>
    <property type="match status" value="1"/>
</dbReference>
<evidence type="ECO:0000256" key="3">
    <source>
        <dbReference type="ARBA" id="ARBA00012865"/>
    </source>
</evidence>
<dbReference type="Gene3D" id="3.40.710.10">
    <property type="entry name" value="DD-peptidase/beta-lactamase superfamily"/>
    <property type="match status" value="1"/>
</dbReference>
<gene>
    <name evidence="8" type="primary">bla</name>
    <name evidence="8" type="ORF">DZC30_19995</name>
</gene>
<dbReference type="InterPro" id="IPR023650">
    <property type="entry name" value="Beta-lactam_class-A_AS"/>
</dbReference>
<reference evidence="8 9" key="1">
    <citation type="submission" date="2018-08" db="EMBL/GenBank/DDBJ databases">
        <title>Comamonas testosteroni strain SWCO2.</title>
        <authorList>
            <person name="Jiang N."/>
            <person name="Zhang X.Z."/>
        </authorList>
    </citation>
    <scope>NUCLEOTIDE SEQUENCE [LARGE SCALE GENOMIC DNA]</scope>
    <source>
        <strain evidence="8 9">SWCO2</strain>
    </source>
</reference>
<dbReference type="InterPro" id="IPR000871">
    <property type="entry name" value="Beta-lactam_class-A"/>
</dbReference>
<dbReference type="EMBL" id="QURR01000035">
    <property type="protein sequence ID" value="RGE40596.1"/>
    <property type="molecule type" value="Genomic_DNA"/>
</dbReference>
<dbReference type="PRINTS" id="PR00118">
    <property type="entry name" value="BLACTAMASEA"/>
</dbReference>
<dbReference type="Pfam" id="PF13354">
    <property type="entry name" value="Beta-lactamase2"/>
    <property type="match status" value="1"/>
</dbReference>
<name>A0A373F8W2_COMTE</name>
<organism evidence="8 9">
    <name type="scientific">Comamonas testosteroni</name>
    <name type="common">Pseudomonas testosteroni</name>
    <dbReference type="NCBI Taxonomy" id="285"/>
    <lineage>
        <taxon>Bacteria</taxon>
        <taxon>Pseudomonadati</taxon>
        <taxon>Pseudomonadota</taxon>
        <taxon>Betaproteobacteria</taxon>
        <taxon>Burkholderiales</taxon>
        <taxon>Comamonadaceae</taxon>
        <taxon>Comamonas</taxon>
    </lineage>
</organism>
<dbReference type="GO" id="GO:0008800">
    <property type="term" value="F:beta-lactamase activity"/>
    <property type="evidence" value="ECO:0007669"/>
    <property type="project" value="UniProtKB-UniRule"/>
</dbReference>